<evidence type="ECO:0000313" key="1">
    <source>
        <dbReference type="EMBL" id="KAL0112411.1"/>
    </source>
</evidence>
<name>A0AAW2FDB2_9HYME</name>
<gene>
    <name evidence="1" type="ORF">PUN28_012034</name>
</gene>
<accession>A0AAW2FDB2</accession>
<dbReference type="Proteomes" id="UP001430953">
    <property type="component" value="Unassembled WGS sequence"/>
</dbReference>
<comment type="caution">
    <text evidence="1">The sequence shown here is derived from an EMBL/GenBank/DDBJ whole genome shotgun (WGS) entry which is preliminary data.</text>
</comment>
<protein>
    <submittedName>
        <fullName evidence="1">Uncharacterized protein</fullName>
    </submittedName>
</protein>
<dbReference type="AlphaFoldDB" id="A0AAW2FDB2"/>
<keyword evidence="2" id="KW-1185">Reference proteome</keyword>
<sequence>MPFFFSRSRRPNFVSPNNNSYSTNLIIFLSFPKPNCIPRITQRRVSLIALRKNCYTRICAYLVSEHFSRNSRRVALHRGRSRVHA</sequence>
<organism evidence="1 2">
    <name type="scientific">Cardiocondyla obscurior</name>
    <dbReference type="NCBI Taxonomy" id="286306"/>
    <lineage>
        <taxon>Eukaryota</taxon>
        <taxon>Metazoa</taxon>
        <taxon>Ecdysozoa</taxon>
        <taxon>Arthropoda</taxon>
        <taxon>Hexapoda</taxon>
        <taxon>Insecta</taxon>
        <taxon>Pterygota</taxon>
        <taxon>Neoptera</taxon>
        <taxon>Endopterygota</taxon>
        <taxon>Hymenoptera</taxon>
        <taxon>Apocrita</taxon>
        <taxon>Aculeata</taxon>
        <taxon>Formicoidea</taxon>
        <taxon>Formicidae</taxon>
        <taxon>Myrmicinae</taxon>
        <taxon>Cardiocondyla</taxon>
    </lineage>
</organism>
<reference evidence="1 2" key="1">
    <citation type="submission" date="2023-03" db="EMBL/GenBank/DDBJ databases">
        <title>High recombination rates correlate with genetic variation in Cardiocondyla obscurior ants.</title>
        <authorList>
            <person name="Errbii M."/>
        </authorList>
    </citation>
    <scope>NUCLEOTIDE SEQUENCE [LARGE SCALE GENOMIC DNA]</scope>
    <source>
        <strain evidence="1">Alpha-2009</strain>
        <tissue evidence="1">Whole body</tissue>
    </source>
</reference>
<evidence type="ECO:0000313" key="2">
    <source>
        <dbReference type="Proteomes" id="UP001430953"/>
    </source>
</evidence>
<proteinExistence type="predicted"/>
<dbReference type="EMBL" id="JADYXP020000012">
    <property type="protein sequence ID" value="KAL0112411.1"/>
    <property type="molecule type" value="Genomic_DNA"/>
</dbReference>